<feature type="region of interest" description="Disordered" evidence="1">
    <location>
        <begin position="24"/>
        <end position="44"/>
    </location>
</feature>
<dbReference type="AlphaFoldDB" id="A0A1M5M3G4"/>
<proteinExistence type="predicted"/>
<evidence type="ECO:0000313" key="3">
    <source>
        <dbReference type="EMBL" id="SHG71770.1"/>
    </source>
</evidence>
<accession>A0A1M5M3G4</accession>
<gene>
    <name evidence="3" type="ORF">SAMN05444169_3803</name>
</gene>
<evidence type="ECO:0000256" key="2">
    <source>
        <dbReference type="SAM" id="Phobius"/>
    </source>
</evidence>
<sequence>MTQLAPASRVTHVMSMSNEEILVPNPARSGKNSRAHFGGTHPRGPIIDQDGREIPEASLGSQFQGFGSDDFRSEGFRFDGFRFDFGGANPFRNLTREQRLARLDAIAKLLDIAFILPGTKIRYGVDGIIGLIPVVGDLIAAALSLWLVREARALGAPWHITARMLGNVAIQGVVGAVPVAGDAFDVLFRANIRNVRMLRRWMDKQAR</sequence>
<evidence type="ECO:0000256" key="1">
    <source>
        <dbReference type="SAM" id="MobiDB-lite"/>
    </source>
</evidence>
<keyword evidence="2" id="KW-0472">Membrane</keyword>
<dbReference type="InterPro" id="IPR025187">
    <property type="entry name" value="DUF4112"/>
</dbReference>
<protein>
    <recommendedName>
        <fullName evidence="5">DUF4112 domain-containing protein</fullName>
    </recommendedName>
</protein>
<organism evidence="3 4">
    <name type="scientific">Bradyrhizobium erythrophlei</name>
    <dbReference type="NCBI Taxonomy" id="1437360"/>
    <lineage>
        <taxon>Bacteria</taxon>
        <taxon>Pseudomonadati</taxon>
        <taxon>Pseudomonadota</taxon>
        <taxon>Alphaproteobacteria</taxon>
        <taxon>Hyphomicrobiales</taxon>
        <taxon>Nitrobacteraceae</taxon>
        <taxon>Bradyrhizobium</taxon>
    </lineage>
</organism>
<dbReference type="EMBL" id="LT670818">
    <property type="protein sequence ID" value="SHG71770.1"/>
    <property type="molecule type" value="Genomic_DNA"/>
</dbReference>
<reference evidence="3 4" key="1">
    <citation type="submission" date="2016-11" db="EMBL/GenBank/DDBJ databases">
        <authorList>
            <person name="Jaros S."/>
            <person name="Januszkiewicz K."/>
            <person name="Wedrychowicz H."/>
        </authorList>
    </citation>
    <scope>NUCLEOTIDE SEQUENCE [LARGE SCALE GENOMIC DNA]</scope>
    <source>
        <strain evidence="3 4">GAS242</strain>
    </source>
</reference>
<dbReference type="PANTHER" id="PTHR35519">
    <property type="entry name" value="MEMBRANE PROTEINS"/>
    <property type="match status" value="1"/>
</dbReference>
<feature type="transmembrane region" description="Helical" evidence="2">
    <location>
        <begin position="128"/>
        <end position="148"/>
    </location>
</feature>
<name>A0A1M5M3G4_9BRAD</name>
<evidence type="ECO:0008006" key="5">
    <source>
        <dbReference type="Google" id="ProtNLM"/>
    </source>
</evidence>
<dbReference type="Pfam" id="PF13430">
    <property type="entry name" value="DUF4112"/>
    <property type="match status" value="1"/>
</dbReference>
<keyword evidence="2" id="KW-0812">Transmembrane</keyword>
<dbReference type="Proteomes" id="UP000190675">
    <property type="component" value="Chromosome I"/>
</dbReference>
<feature type="transmembrane region" description="Helical" evidence="2">
    <location>
        <begin position="168"/>
        <end position="192"/>
    </location>
</feature>
<dbReference type="PANTHER" id="PTHR35519:SF2">
    <property type="entry name" value="PH DOMAIN PROTEIN"/>
    <property type="match status" value="1"/>
</dbReference>
<evidence type="ECO:0000313" key="4">
    <source>
        <dbReference type="Proteomes" id="UP000190675"/>
    </source>
</evidence>
<keyword evidence="2" id="KW-1133">Transmembrane helix</keyword>